<evidence type="ECO:0000313" key="2">
    <source>
        <dbReference type="Proteomes" id="UP000265618"/>
    </source>
</evidence>
<dbReference type="EMBL" id="BDIP01001294">
    <property type="protein sequence ID" value="GCA62746.1"/>
    <property type="molecule type" value="Genomic_DNA"/>
</dbReference>
<evidence type="ECO:0000313" key="1">
    <source>
        <dbReference type="EMBL" id="GCA62746.1"/>
    </source>
</evidence>
<gene>
    <name evidence="1" type="ORF">KIPB_005503</name>
</gene>
<dbReference type="AlphaFoldDB" id="A0A391NRH6"/>
<keyword evidence="2" id="KW-1185">Reference proteome</keyword>
<reference evidence="1 2" key="1">
    <citation type="journal article" date="2018" name="PLoS ONE">
        <title>The draft genome of Kipferlia bialata reveals reductive genome evolution in fornicate parasites.</title>
        <authorList>
            <person name="Tanifuji G."/>
            <person name="Takabayashi S."/>
            <person name="Kume K."/>
            <person name="Takagi M."/>
            <person name="Nakayama T."/>
            <person name="Kamikawa R."/>
            <person name="Inagaki Y."/>
            <person name="Hashimoto T."/>
        </authorList>
    </citation>
    <scope>NUCLEOTIDE SEQUENCE [LARGE SCALE GENOMIC DNA]</scope>
    <source>
        <strain evidence="1">NY0173</strain>
    </source>
</reference>
<comment type="caution">
    <text evidence="1">The sequence shown here is derived from an EMBL/GenBank/DDBJ whole genome shotgun (WGS) entry which is preliminary data.</text>
</comment>
<sequence length="132" mass="13866">MMFGQPGPCAPCDLLSGTATQAVLGHASTVSGLQWGCLGGRGGELLLSTSPRRLALHRWSAFQHLATPQVLRTSNSPAPAILCAALDKADMHGTESFYASQYGEAESEYVVYGDHSGRLSVACIAPEGDVEM</sequence>
<dbReference type="Proteomes" id="UP000265618">
    <property type="component" value="Unassembled WGS sequence"/>
</dbReference>
<accession>A0A391NRH6</accession>
<proteinExistence type="predicted"/>
<organism evidence="1 2">
    <name type="scientific">Kipferlia bialata</name>
    <dbReference type="NCBI Taxonomy" id="797122"/>
    <lineage>
        <taxon>Eukaryota</taxon>
        <taxon>Metamonada</taxon>
        <taxon>Carpediemonas-like organisms</taxon>
        <taxon>Kipferlia</taxon>
    </lineage>
</organism>
<name>A0A391NRH6_9EUKA</name>
<protein>
    <submittedName>
        <fullName evidence="1">Uncharacterized protein</fullName>
    </submittedName>
</protein>